<reference evidence="2 3" key="1">
    <citation type="submission" date="2018-09" db="EMBL/GenBank/DDBJ databases">
        <title>YIM 75000 draft genome.</title>
        <authorList>
            <person name="Tang S."/>
            <person name="Feng Y."/>
        </authorList>
    </citation>
    <scope>NUCLEOTIDE SEQUENCE [LARGE SCALE GENOMIC DNA]</scope>
    <source>
        <strain evidence="2 3">YIM 75000</strain>
    </source>
</reference>
<keyword evidence="1" id="KW-0472">Membrane</keyword>
<proteinExistence type="predicted"/>
<gene>
    <name evidence="2" type="ORF">D5H78_13740</name>
</gene>
<evidence type="ECO:0000313" key="3">
    <source>
        <dbReference type="Proteomes" id="UP000265614"/>
    </source>
</evidence>
<sequence>MPRPAALAGSGAAPALALLALAVPPVAGLPVAAPAETSALAAAVVLAGLLRAGAAVPREPVRAR</sequence>
<dbReference type="RefSeq" id="WP_119951046.1">
    <property type="nucleotide sequence ID" value="NZ_QZEZ01000006.1"/>
</dbReference>
<keyword evidence="3" id="KW-1185">Reference proteome</keyword>
<keyword evidence="1" id="KW-0812">Transmembrane</keyword>
<name>A0A3A3YY19_9ACTN</name>
<protein>
    <submittedName>
        <fullName evidence="2">Uncharacterized protein</fullName>
    </submittedName>
</protein>
<feature type="transmembrane region" description="Helical" evidence="1">
    <location>
        <begin position="38"/>
        <end position="56"/>
    </location>
</feature>
<evidence type="ECO:0000313" key="2">
    <source>
        <dbReference type="EMBL" id="RJK94863.1"/>
    </source>
</evidence>
<accession>A0A3A3YY19</accession>
<dbReference type="Proteomes" id="UP000265614">
    <property type="component" value="Unassembled WGS sequence"/>
</dbReference>
<comment type="caution">
    <text evidence="2">The sequence shown here is derived from an EMBL/GenBank/DDBJ whole genome shotgun (WGS) entry which is preliminary data.</text>
</comment>
<keyword evidence="1" id="KW-1133">Transmembrane helix</keyword>
<dbReference type="AlphaFoldDB" id="A0A3A3YY19"/>
<evidence type="ECO:0000256" key="1">
    <source>
        <dbReference type="SAM" id="Phobius"/>
    </source>
</evidence>
<organism evidence="2 3">
    <name type="scientific">Vallicoccus soli</name>
    <dbReference type="NCBI Taxonomy" id="2339232"/>
    <lineage>
        <taxon>Bacteria</taxon>
        <taxon>Bacillati</taxon>
        <taxon>Actinomycetota</taxon>
        <taxon>Actinomycetes</taxon>
        <taxon>Motilibacterales</taxon>
        <taxon>Vallicoccaceae</taxon>
        <taxon>Vallicoccus</taxon>
    </lineage>
</organism>
<dbReference type="EMBL" id="QZEZ01000006">
    <property type="protein sequence ID" value="RJK94863.1"/>
    <property type="molecule type" value="Genomic_DNA"/>
</dbReference>